<dbReference type="Pfam" id="PF07721">
    <property type="entry name" value="TPR_4"/>
    <property type="match status" value="1"/>
</dbReference>
<evidence type="ECO:0000259" key="2">
    <source>
        <dbReference type="Pfam" id="PF12770"/>
    </source>
</evidence>
<keyword evidence="4" id="KW-1185">Reference proteome</keyword>
<name>A0ABU5TRK3_9CYAN</name>
<feature type="repeat" description="TPR" evidence="1">
    <location>
        <begin position="179"/>
        <end position="212"/>
    </location>
</feature>
<dbReference type="Gene3D" id="1.25.40.10">
    <property type="entry name" value="Tetratricopeptide repeat domain"/>
    <property type="match status" value="4"/>
</dbReference>
<dbReference type="SUPFAM" id="SSF48452">
    <property type="entry name" value="TPR-like"/>
    <property type="match status" value="4"/>
</dbReference>
<dbReference type="InterPro" id="IPR011717">
    <property type="entry name" value="TPR-4"/>
</dbReference>
<feature type="repeat" description="TPR" evidence="1">
    <location>
        <begin position="347"/>
        <end position="380"/>
    </location>
</feature>
<dbReference type="PROSITE" id="PS50293">
    <property type="entry name" value="TPR_REGION"/>
    <property type="match status" value="2"/>
</dbReference>
<dbReference type="InterPro" id="IPR019734">
    <property type="entry name" value="TPR_rpt"/>
</dbReference>
<feature type="repeat" description="TPR" evidence="1">
    <location>
        <begin position="42"/>
        <end position="75"/>
    </location>
</feature>
<protein>
    <submittedName>
        <fullName evidence="3">Tetratricopeptide repeat protein</fullName>
    </submittedName>
</protein>
<feature type="repeat" description="TPR" evidence="1">
    <location>
        <begin position="387"/>
        <end position="420"/>
    </location>
</feature>
<dbReference type="Pfam" id="PF12770">
    <property type="entry name" value="CHAT"/>
    <property type="match status" value="1"/>
</dbReference>
<evidence type="ECO:0000313" key="4">
    <source>
        <dbReference type="Proteomes" id="UP001301728"/>
    </source>
</evidence>
<accession>A0ABU5TRK3</accession>
<feature type="repeat" description="TPR" evidence="1">
    <location>
        <begin position="307"/>
        <end position="340"/>
    </location>
</feature>
<dbReference type="InterPro" id="IPR011990">
    <property type="entry name" value="TPR-like_helical_dom_sf"/>
</dbReference>
<feature type="repeat" description="TPR" evidence="1">
    <location>
        <begin position="82"/>
        <end position="115"/>
    </location>
</feature>
<dbReference type="Pfam" id="PF13424">
    <property type="entry name" value="TPR_12"/>
    <property type="match status" value="5"/>
</dbReference>
<feature type="repeat" description="TPR" evidence="1">
    <location>
        <begin position="427"/>
        <end position="460"/>
    </location>
</feature>
<feature type="repeat" description="TPR" evidence="1">
    <location>
        <begin position="219"/>
        <end position="252"/>
    </location>
</feature>
<comment type="caution">
    <text evidence="3">The sequence shown here is derived from an EMBL/GenBank/DDBJ whole genome shotgun (WGS) entry which is preliminary data.</text>
</comment>
<dbReference type="PROSITE" id="PS50005">
    <property type="entry name" value="TPR"/>
    <property type="match status" value="10"/>
</dbReference>
<reference evidence="3 4" key="1">
    <citation type="submission" date="2023-12" db="EMBL/GenBank/DDBJ databases">
        <title>Baltic Sea Cyanobacteria.</title>
        <authorList>
            <person name="Delbaje E."/>
            <person name="Fewer D.P."/>
            <person name="Shishido T.K."/>
        </authorList>
    </citation>
    <scope>NUCLEOTIDE SEQUENCE [LARGE SCALE GENOMIC DNA]</scope>
    <source>
        <strain evidence="3 4">CCNP 1315</strain>
    </source>
</reference>
<dbReference type="RefSeq" id="WP_323219244.1">
    <property type="nucleotide sequence ID" value="NZ_JAYGHT010000001.1"/>
</dbReference>
<keyword evidence="1" id="KW-0802">TPR repeat</keyword>
<dbReference type="EMBL" id="JAYGHT010000001">
    <property type="protein sequence ID" value="MEA5517350.1"/>
    <property type="molecule type" value="Genomic_DNA"/>
</dbReference>
<dbReference type="PANTHER" id="PTHR10098:SF108">
    <property type="entry name" value="TETRATRICOPEPTIDE REPEAT PROTEIN 28"/>
    <property type="match status" value="1"/>
</dbReference>
<evidence type="ECO:0000256" key="1">
    <source>
        <dbReference type="PROSITE-ProRule" id="PRU00339"/>
    </source>
</evidence>
<dbReference type="Proteomes" id="UP001301728">
    <property type="component" value="Unassembled WGS sequence"/>
</dbReference>
<organism evidence="3 4">
    <name type="scientific">Limnoraphis robusta CCNP1315</name>
    <dbReference type="NCBI Taxonomy" id="3110306"/>
    <lineage>
        <taxon>Bacteria</taxon>
        <taxon>Bacillati</taxon>
        <taxon>Cyanobacteriota</taxon>
        <taxon>Cyanophyceae</taxon>
        <taxon>Oscillatoriophycideae</taxon>
        <taxon>Oscillatoriales</taxon>
        <taxon>Sirenicapillariaceae</taxon>
        <taxon>Limnoraphis</taxon>
    </lineage>
</organism>
<evidence type="ECO:0000313" key="3">
    <source>
        <dbReference type="EMBL" id="MEA5517350.1"/>
    </source>
</evidence>
<gene>
    <name evidence="3" type="ORF">VB854_00150</name>
</gene>
<sequence length="1065" mass="119094">MLNLKALTLAAIVGVLSPILPPNVLSESPVLAQTQQQRKAEADRLLDLGIQQFNISQFREALQSFQQALDIYREIGNRQGEANSLNNLGNAYNSLGQYQKAIEFHQQSLTIAREIGVSEAPTKEARNGEARSLGNLGSVYFRLEQYHQKGIEFHQQSLAIKREIGVSEVPTKEAHSGEGSSLGGLGNAYHSLGQYQKAIEFHQQSLTIAREIGDRRGEGSSLGGLGNAYHSLGQYHQAIEFYQQSLTIFREIGVSESPTKEVRFGEAVSLMNLGIAYRNLGQYQKAIEFHQQWLTIAREIGDRSGEANSLNSLGWTYWNLAQYQKAIELYQQSLSIAREIGYHQAEANSLGNLGLAYQTLGQYQQAVEFYQQALAIDKKTGDRRGKAASLNNLGLAYESLGQYQKAIEFYQQSLTIAREIGDRRGEGSSLGGLGSAYNSLGQYHQAIEFYQQWLTIAREIGDRRGEGSSLGGLGNAYLFLGQYQQAIEFYQQWLTIAREIGDRSGEGLSLSNIGILLEKQNQPEVAIVFLKQSVNTTELIRQDLQSLSRELQQSYTDTVAGRYRRLADLLLSQGRIAEAQQVLELLKVEELREFTRNTNIRESTERISLNNFEQKIIDEYGTLIEFGAKVYDCERNRCQQLPQLKEQRRLLSEQFNQKIDEQIAVIRENRQTDDSFYDPRYLNETARDIVEAQPGTVLIYPLVLEDKLWILWTTAGNVAGSKEIPVSQQQLGNMVVKFRALLDNPNSNLQELQATAQQLYQWLIQPIESELTQNKIERLVFAQDRVTRYIPMAALHDGEQYLIQRYTIHSILSAQLTDMNDKLSPGIEENSVLALGLSNGVAEFDPLPNVETELNNIVRSDERDSEGIYLGQKYLNQAFTFDILTQNVAGHRILHIATHGKFEPGVPENSFIVLGTGERLTIPEINSIGSELKDVHLVVLSACETALGGPDAEGIEIAGISSYFLQAQRASAVMASLWLVNDPATSRLMQQFYSYLSSGKTKAEALQLAQLSFLDNNPNLAENRSRTGDATIVLVDDETGLPVDVSNNLSHPYYWAAFILIGNGL</sequence>
<feature type="repeat" description="TPR" evidence="1">
    <location>
        <begin position="467"/>
        <end position="500"/>
    </location>
</feature>
<dbReference type="PANTHER" id="PTHR10098">
    <property type="entry name" value="RAPSYN-RELATED"/>
    <property type="match status" value="1"/>
</dbReference>
<dbReference type="InterPro" id="IPR024983">
    <property type="entry name" value="CHAT_dom"/>
</dbReference>
<proteinExistence type="predicted"/>
<feature type="repeat" description="TPR" evidence="1">
    <location>
        <begin position="267"/>
        <end position="300"/>
    </location>
</feature>
<dbReference type="SMART" id="SM00028">
    <property type="entry name" value="TPR"/>
    <property type="match status" value="12"/>
</dbReference>
<feature type="domain" description="CHAT" evidence="2">
    <location>
        <begin position="753"/>
        <end position="1063"/>
    </location>
</feature>